<evidence type="ECO:0000313" key="3">
    <source>
        <dbReference type="Proteomes" id="UP000319949"/>
    </source>
</evidence>
<organism evidence="2 3">
    <name type="scientific">Bradyrhizobium stylosanthis</name>
    <dbReference type="NCBI Taxonomy" id="1803665"/>
    <lineage>
        <taxon>Bacteria</taxon>
        <taxon>Pseudomonadati</taxon>
        <taxon>Pseudomonadota</taxon>
        <taxon>Alphaproteobacteria</taxon>
        <taxon>Hyphomicrobiales</taxon>
        <taxon>Nitrobacteraceae</taxon>
        <taxon>Bradyrhizobium</taxon>
    </lineage>
</organism>
<dbReference type="SMART" id="SM00528">
    <property type="entry name" value="HNS"/>
    <property type="match status" value="1"/>
</dbReference>
<accession>A0A560DKC0</accession>
<keyword evidence="3" id="KW-1185">Reference proteome</keyword>
<dbReference type="InterPro" id="IPR027444">
    <property type="entry name" value="H-NS_C_dom"/>
</dbReference>
<feature type="domain" description="DNA-binding protein H-NS-like C-terminal" evidence="1">
    <location>
        <begin position="51"/>
        <end position="98"/>
    </location>
</feature>
<dbReference type="AlphaFoldDB" id="A0A560DKC0"/>
<dbReference type="RefSeq" id="WP_186467620.1">
    <property type="nucleotide sequence ID" value="NZ_VITK01000006.1"/>
</dbReference>
<dbReference type="Pfam" id="PF00816">
    <property type="entry name" value="Histone_HNS"/>
    <property type="match status" value="1"/>
</dbReference>
<sequence length="99" mass="10711">MASIVASFKALSLDEMIEAYPQITAFLAAAKDARRLQLEAEIKALGFKPGEGKRPPSAAVKYRSLRDPSKTWAGRGAEPTWLKAEMAESGKSLEAFRAG</sequence>
<keyword evidence="2" id="KW-0238">DNA-binding</keyword>
<dbReference type="SUPFAM" id="SSF81273">
    <property type="entry name" value="H-NS histone-like proteins"/>
    <property type="match status" value="1"/>
</dbReference>
<comment type="caution">
    <text evidence="2">The sequence shown here is derived from an EMBL/GenBank/DDBJ whole genome shotgun (WGS) entry which is preliminary data.</text>
</comment>
<evidence type="ECO:0000313" key="2">
    <source>
        <dbReference type="EMBL" id="TWA97544.1"/>
    </source>
</evidence>
<name>A0A560DKC0_9BRAD</name>
<protein>
    <submittedName>
        <fullName evidence="2">DNA-binding protein H-NS</fullName>
    </submittedName>
</protein>
<proteinExistence type="predicted"/>
<reference evidence="2 3" key="1">
    <citation type="submission" date="2019-06" db="EMBL/GenBank/DDBJ databases">
        <title>Genomic Encyclopedia of Type Strains, Phase IV (KMG-V): Genome sequencing to study the core and pangenomes of soil and plant-associated prokaryotes.</title>
        <authorList>
            <person name="Whitman W."/>
        </authorList>
    </citation>
    <scope>NUCLEOTIDE SEQUENCE [LARGE SCALE GENOMIC DNA]</scope>
    <source>
        <strain evidence="2 3">BR 510</strain>
    </source>
</reference>
<gene>
    <name evidence="2" type="ORF">FBZ96_106603</name>
</gene>
<dbReference type="GO" id="GO:0003677">
    <property type="term" value="F:DNA binding"/>
    <property type="evidence" value="ECO:0007669"/>
    <property type="project" value="UniProtKB-KW"/>
</dbReference>
<dbReference type="EMBL" id="VITK01000006">
    <property type="protein sequence ID" value="TWA97544.1"/>
    <property type="molecule type" value="Genomic_DNA"/>
</dbReference>
<evidence type="ECO:0000259" key="1">
    <source>
        <dbReference type="SMART" id="SM00528"/>
    </source>
</evidence>
<dbReference type="Gene3D" id="4.10.430.10">
    <property type="entry name" value="Histone-like protein H-NS, C-terminal domain"/>
    <property type="match status" value="1"/>
</dbReference>
<dbReference type="InterPro" id="IPR037150">
    <property type="entry name" value="H-NS_C_dom_sf"/>
</dbReference>
<dbReference type="Proteomes" id="UP000319949">
    <property type="component" value="Unassembled WGS sequence"/>
</dbReference>